<sequence>MLKIFKSLYLNTRLSSGVTALYFNIIIDEIGGGLVGLFMPIFLWEKFGRLDLVLFYFFVVYGIYSVAVIFGAMLMSKLGQKTSMIISVPFKVLFYLCLYYLSLGYPVLIFSVLMIVVIEIQMMMFWVPYHTDFAQFTNKKDRGRVIGFLSSISSLVSIFVPIISGWIIYNYDFDVLFLIVMILVAVSVVPLFIVRPTYEKFSFSFLETWRQFFSKKHRGILWSFFSTGIENMIGGIIWPIFIFQLLSGDFLKVGVISSVIILSTITIKLIMGSYTDKLDKYKLLKWGSGLYALGWIFKTFVATGFQIFVVSTYHNFAAIIMQTPFSAITYEKASDAGHYVDELTVLREMSLNTGRAVGAAVLIVVVNFVGLQWTFVLAAFASLFINLINEKRL</sequence>
<dbReference type="AlphaFoldDB" id="A0A2H0W4J3"/>
<feature type="transmembrane region" description="Helical" evidence="4">
    <location>
        <begin position="356"/>
        <end position="388"/>
    </location>
</feature>
<evidence type="ECO:0000256" key="1">
    <source>
        <dbReference type="ARBA" id="ARBA00022692"/>
    </source>
</evidence>
<dbReference type="SUPFAM" id="SSF103473">
    <property type="entry name" value="MFS general substrate transporter"/>
    <property type="match status" value="1"/>
</dbReference>
<comment type="caution">
    <text evidence="6">The sequence shown here is derived from an EMBL/GenBank/DDBJ whole genome shotgun (WGS) entry which is preliminary data.</text>
</comment>
<name>A0A2H0W4J3_9BACT</name>
<evidence type="ECO:0000256" key="4">
    <source>
        <dbReference type="SAM" id="Phobius"/>
    </source>
</evidence>
<protein>
    <recommendedName>
        <fullName evidence="5">Major facilitator superfamily (MFS) profile domain-containing protein</fullName>
    </recommendedName>
</protein>
<feature type="transmembrane region" description="Helical" evidence="4">
    <location>
        <begin position="283"/>
        <end position="308"/>
    </location>
</feature>
<feature type="transmembrane region" description="Helical" evidence="4">
    <location>
        <begin position="21"/>
        <end position="43"/>
    </location>
</feature>
<feature type="transmembrane region" description="Helical" evidence="4">
    <location>
        <begin position="55"/>
        <end position="75"/>
    </location>
</feature>
<evidence type="ECO:0000313" key="7">
    <source>
        <dbReference type="Proteomes" id="UP000229056"/>
    </source>
</evidence>
<evidence type="ECO:0000256" key="2">
    <source>
        <dbReference type="ARBA" id="ARBA00022989"/>
    </source>
</evidence>
<dbReference type="Proteomes" id="UP000229056">
    <property type="component" value="Unassembled WGS sequence"/>
</dbReference>
<feature type="transmembrane region" description="Helical" evidence="4">
    <location>
        <begin position="253"/>
        <end position="271"/>
    </location>
</feature>
<dbReference type="InterPro" id="IPR052528">
    <property type="entry name" value="Sugar_transport-like"/>
</dbReference>
<gene>
    <name evidence="6" type="ORF">COT80_01775</name>
</gene>
<dbReference type="PROSITE" id="PS50850">
    <property type="entry name" value="MFS"/>
    <property type="match status" value="1"/>
</dbReference>
<accession>A0A2H0W4J3</accession>
<dbReference type="PANTHER" id="PTHR23526:SF2">
    <property type="entry name" value="MAJOR FACILITATOR SUPERFAMILY (MFS) PROFILE DOMAIN-CONTAINING PROTEIN"/>
    <property type="match status" value="1"/>
</dbReference>
<evidence type="ECO:0000313" key="6">
    <source>
        <dbReference type="EMBL" id="PIS06278.1"/>
    </source>
</evidence>
<dbReference type="InterPro" id="IPR036259">
    <property type="entry name" value="MFS_trans_sf"/>
</dbReference>
<reference evidence="7" key="1">
    <citation type="submission" date="2017-09" db="EMBL/GenBank/DDBJ databases">
        <title>Depth-based differentiation of microbial function through sediment-hosted aquifers and enrichment of novel symbionts in the deep terrestrial subsurface.</title>
        <authorList>
            <person name="Probst A.J."/>
            <person name="Ladd B."/>
            <person name="Jarett J.K."/>
            <person name="Geller-Mcgrath D.E."/>
            <person name="Sieber C.M.K."/>
            <person name="Emerson J.B."/>
            <person name="Anantharaman K."/>
            <person name="Thomas B.C."/>
            <person name="Malmstrom R."/>
            <person name="Stieglmeier M."/>
            <person name="Klingl A."/>
            <person name="Woyke T."/>
            <person name="Ryan C.M."/>
            <person name="Banfield J.F."/>
        </authorList>
    </citation>
    <scope>NUCLEOTIDE SEQUENCE [LARGE SCALE GENOMIC DNA]</scope>
</reference>
<dbReference type="PANTHER" id="PTHR23526">
    <property type="entry name" value="INTEGRAL MEMBRANE TRANSPORT PROTEIN-RELATED"/>
    <property type="match status" value="1"/>
</dbReference>
<keyword evidence="3 4" id="KW-0472">Membrane</keyword>
<dbReference type="InterPro" id="IPR020846">
    <property type="entry name" value="MFS_dom"/>
</dbReference>
<keyword evidence="2 4" id="KW-1133">Transmembrane helix</keyword>
<feature type="transmembrane region" description="Helical" evidence="4">
    <location>
        <begin position="148"/>
        <end position="169"/>
    </location>
</feature>
<dbReference type="Pfam" id="PF07690">
    <property type="entry name" value="MFS_1"/>
    <property type="match status" value="1"/>
</dbReference>
<dbReference type="EMBL" id="PEZY01000005">
    <property type="protein sequence ID" value="PIS06278.1"/>
    <property type="molecule type" value="Genomic_DNA"/>
</dbReference>
<dbReference type="InterPro" id="IPR011701">
    <property type="entry name" value="MFS"/>
</dbReference>
<dbReference type="Gene3D" id="1.20.1250.20">
    <property type="entry name" value="MFS general substrate transporter like domains"/>
    <property type="match status" value="2"/>
</dbReference>
<feature type="transmembrane region" description="Helical" evidence="4">
    <location>
        <begin position="107"/>
        <end position="127"/>
    </location>
</feature>
<evidence type="ECO:0000256" key="3">
    <source>
        <dbReference type="ARBA" id="ARBA00023136"/>
    </source>
</evidence>
<evidence type="ECO:0000259" key="5">
    <source>
        <dbReference type="PROSITE" id="PS50850"/>
    </source>
</evidence>
<dbReference type="GO" id="GO:0022857">
    <property type="term" value="F:transmembrane transporter activity"/>
    <property type="evidence" value="ECO:0007669"/>
    <property type="project" value="InterPro"/>
</dbReference>
<organism evidence="6 7">
    <name type="scientific">Candidatus Buchananbacteria bacterium CG10_big_fil_rev_8_21_14_0_10_33_19</name>
    <dbReference type="NCBI Taxonomy" id="1974525"/>
    <lineage>
        <taxon>Bacteria</taxon>
        <taxon>Candidatus Buchananiibacteriota</taxon>
    </lineage>
</organism>
<feature type="transmembrane region" description="Helical" evidence="4">
    <location>
        <begin position="219"/>
        <end position="241"/>
    </location>
</feature>
<feature type="transmembrane region" description="Helical" evidence="4">
    <location>
        <begin position="175"/>
        <end position="198"/>
    </location>
</feature>
<proteinExistence type="predicted"/>
<keyword evidence="1 4" id="KW-0812">Transmembrane</keyword>
<feature type="domain" description="Major facilitator superfamily (MFS) profile" evidence="5">
    <location>
        <begin position="1"/>
        <end position="199"/>
    </location>
</feature>